<dbReference type="Proteomes" id="UP001145742">
    <property type="component" value="Unassembled WGS sequence"/>
</dbReference>
<keyword evidence="4" id="KW-1185">Reference proteome</keyword>
<comment type="caution">
    <text evidence="3">The sequence shown here is derived from an EMBL/GenBank/DDBJ whole genome shotgun (WGS) entry which is preliminary data.</text>
</comment>
<dbReference type="PROSITE" id="PS51262">
    <property type="entry name" value="COS"/>
    <property type="match status" value="1"/>
</dbReference>
<keyword evidence="1" id="KW-0175">Coiled coil</keyword>
<dbReference type="EMBL" id="WHWB01011713">
    <property type="protein sequence ID" value="KAJ7428819.1"/>
    <property type="molecule type" value="Genomic_DNA"/>
</dbReference>
<proteinExistence type="predicted"/>
<name>A0ABQ9DV90_9PASS</name>
<protein>
    <recommendedName>
        <fullName evidence="2">COS domain-containing protein</fullName>
    </recommendedName>
</protein>
<reference evidence="3" key="1">
    <citation type="submission" date="2019-10" db="EMBL/GenBank/DDBJ databases">
        <authorList>
            <person name="Soares A.E.R."/>
            <person name="Aleixo A."/>
            <person name="Schneider P."/>
            <person name="Miyaki C.Y."/>
            <person name="Schneider M.P."/>
            <person name="Mello C."/>
            <person name="Vasconcelos A.T.R."/>
        </authorList>
    </citation>
    <scope>NUCLEOTIDE SEQUENCE</scope>
    <source>
        <tissue evidence="3">Muscle</tissue>
    </source>
</reference>
<gene>
    <name evidence="3" type="ORF">WISP_00095</name>
</gene>
<organism evidence="3 4">
    <name type="scientific">Willisornis vidua</name>
    <name type="common">Xingu scale-backed antbird</name>
    <dbReference type="NCBI Taxonomy" id="1566151"/>
    <lineage>
        <taxon>Eukaryota</taxon>
        <taxon>Metazoa</taxon>
        <taxon>Chordata</taxon>
        <taxon>Craniata</taxon>
        <taxon>Vertebrata</taxon>
        <taxon>Euteleostomi</taxon>
        <taxon>Archelosauria</taxon>
        <taxon>Archosauria</taxon>
        <taxon>Dinosauria</taxon>
        <taxon>Saurischia</taxon>
        <taxon>Theropoda</taxon>
        <taxon>Coelurosauria</taxon>
        <taxon>Aves</taxon>
        <taxon>Neognathae</taxon>
        <taxon>Neoaves</taxon>
        <taxon>Telluraves</taxon>
        <taxon>Australaves</taxon>
        <taxon>Passeriformes</taxon>
        <taxon>Thamnophilidae</taxon>
        <taxon>Willisornis</taxon>
    </lineage>
</organism>
<sequence length="88" mass="9418">MLHPQPGSAVLTCSFSPALSLCAPKAAKQIKDSVTMAPAFRLSLKAKVSDNMSHLIVDFAQERRLLQALAFLPGTRDTGAQGRALPAW</sequence>
<feature type="domain" description="COS" evidence="2">
    <location>
        <begin position="15"/>
        <end position="72"/>
    </location>
</feature>
<accession>A0ABQ9DV90</accession>
<evidence type="ECO:0000313" key="3">
    <source>
        <dbReference type="EMBL" id="KAJ7428819.1"/>
    </source>
</evidence>
<dbReference type="InterPro" id="IPR017903">
    <property type="entry name" value="COS_domain"/>
</dbReference>
<evidence type="ECO:0000259" key="2">
    <source>
        <dbReference type="PROSITE" id="PS51262"/>
    </source>
</evidence>
<evidence type="ECO:0000313" key="4">
    <source>
        <dbReference type="Proteomes" id="UP001145742"/>
    </source>
</evidence>
<evidence type="ECO:0000256" key="1">
    <source>
        <dbReference type="ARBA" id="ARBA00023054"/>
    </source>
</evidence>